<gene>
    <name evidence="1" type="ORF">pEaSNUABM35_00032</name>
</gene>
<evidence type="ECO:0000313" key="1">
    <source>
        <dbReference type="EMBL" id="QZE59949.1"/>
    </source>
</evidence>
<reference evidence="1 2" key="1">
    <citation type="submission" date="2021-06" db="EMBL/GenBank/DDBJ databases">
        <title>Complete genome sequence of Erwinia phage pEa_SNUABM_35.</title>
        <authorList>
            <person name="Kim S.G."/>
            <person name="Park S.C."/>
        </authorList>
    </citation>
    <scope>NUCLEOTIDE SEQUENCE [LARGE SCALE GENOMIC DNA]</scope>
</reference>
<organism evidence="1 2">
    <name type="scientific">Erwinia phage pEa_SNUABM_35</name>
    <dbReference type="NCBI Taxonomy" id="2869557"/>
    <lineage>
        <taxon>Viruses</taxon>
        <taxon>Duplodnaviria</taxon>
        <taxon>Heunggongvirae</taxon>
        <taxon>Uroviricota</taxon>
        <taxon>Caudoviricetes</taxon>
        <taxon>Alexandravirus</taxon>
        <taxon>Alexandravirus SNUABM35</taxon>
    </lineage>
</organism>
<evidence type="ECO:0000313" key="2">
    <source>
        <dbReference type="Proteomes" id="UP000827806"/>
    </source>
</evidence>
<accession>A0AAE8C225</accession>
<proteinExistence type="predicted"/>
<dbReference type="Proteomes" id="UP000827806">
    <property type="component" value="Segment"/>
</dbReference>
<sequence length="180" mass="20477">MQTAYRCKHCKYVHIGKVSSCDCQGSKRFEYTLVHIIDVPENEEQVPQFKDLRHSREQMIVNYKDGQTGNGIYAYLGQRDSIAGGTRADTQMLGTMSSTIERGSQTYRQQEANQRANCVLAAAGPELLEVAYMCYQYFNLKREVQGSSIKNDSRISIIAETIRKATDTSVYDTPQDFKYD</sequence>
<dbReference type="EMBL" id="MZ443788">
    <property type="protein sequence ID" value="QZE59949.1"/>
    <property type="molecule type" value="Genomic_DNA"/>
</dbReference>
<keyword evidence="2" id="KW-1185">Reference proteome</keyword>
<name>A0AAE8C225_9CAUD</name>
<protein>
    <submittedName>
        <fullName evidence="1">Uncharacterized protein</fullName>
    </submittedName>
</protein>